<dbReference type="InterPro" id="IPR050301">
    <property type="entry name" value="NTE"/>
</dbReference>
<dbReference type="InterPro" id="IPR045943">
    <property type="entry name" value="DUF6363"/>
</dbReference>
<dbReference type="PANTHER" id="PTHR14226:SF25">
    <property type="entry name" value="PHOSPHOESTERASE"/>
    <property type="match status" value="1"/>
</dbReference>
<dbReference type="RefSeq" id="WP_270879231.1">
    <property type="nucleotide sequence ID" value="NZ_JAQFVF010000023.1"/>
</dbReference>
<keyword evidence="3 4" id="KW-0443">Lipid metabolism</keyword>
<dbReference type="CDD" id="cd07208">
    <property type="entry name" value="Pat_hypo_Ecoli_yjju_like"/>
    <property type="match status" value="1"/>
</dbReference>
<dbReference type="InterPro" id="IPR016035">
    <property type="entry name" value="Acyl_Trfase/lysoPLipase"/>
</dbReference>
<dbReference type="EMBL" id="JBHSMJ010000065">
    <property type="protein sequence ID" value="MFC5452973.1"/>
    <property type="molecule type" value="Genomic_DNA"/>
</dbReference>
<keyword evidence="2 4" id="KW-0442">Lipid degradation</keyword>
<dbReference type="Pfam" id="PF19890">
    <property type="entry name" value="DUF6363"/>
    <property type="match status" value="1"/>
</dbReference>
<feature type="active site" description="Proton acceptor" evidence="4">
    <location>
        <position position="162"/>
    </location>
</feature>
<evidence type="ECO:0000256" key="3">
    <source>
        <dbReference type="ARBA" id="ARBA00023098"/>
    </source>
</evidence>
<organism evidence="6 7">
    <name type="scientific">Paenibacillus aestuarii</name>
    <dbReference type="NCBI Taxonomy" id="516965"/>
    <lineage>
        <taxon>Bacteria</taxon>
        <taxon>Bacillati</taxon>
        <taxon>Bacillota</taxon>
        <taxon>Bacilli</taxon>
        <taxon>Bacillales</taxon>
        <taxon>Paenibacillaceae</taxon>
        <taxon>Paenibacillus</taxon>
    </lineage>
</organism>
<protein>
    <submittedName>
        <fullName evidence="6">Patatin family protein</fullName>
    </submittedName>
</protein>
<dbReference type="InterPro" id="IPR002641">
    <property type="entry name" value="PNPLA_dom"/>
</dbReference>
<dbReference type="InterPro" id="IPR037483">
    <property type="entry name" value="YjjU-like"/>
</dbReference>
<name>A0ABW0KHM5_9BACL</name>
<accession>A0ABW0KHM5</accession>
<evidence type="ECO:0000256" key="2">
    <source>
        <dbReference type="ARBA" id="ARBA00022963"/>
    </source>
</evidence>
<keyword evidence="1 4" id="KW-0378">Hydrolase</keyword>
<comment type="caution">
    <text evidence="6">The sequence shown here is derived from an EMBL/GenBank/DDBJ whole genome shotgun (WGS) entry which is preliminary data.</text>
</comment>
<evidence type="ECO:0000313" key="6">
    <source>
        <dbReference type="EMBL" id="MFC5452973.1"/>
    </source>
</evidence>
<feature type="active site" description="Nucleophile" evidence="4">
    <location>
        <position position="41"/>
    </location>
</feature>
<evidence type="ECO:0000256" key="4">
    <source>
        <dbReference type="PROSITE-ProRule" id="PRU01161"/>
    </source>
</evidence>
<sequence length="285" mass="32239">MLVEGVGLVLEGGGMRGVYTAGVLEYFMEQDWYFPYVIGVSAGACNAASYISKQPGRNKKVTIGYVGDTRYLSYRNLLRHRSIFGMDFIFNIIPNQLVPFDFDTFFASPQQFVIGTTDAHTGEPVYYTKHQLNEQTMPIVQASSSLPFVSTPIHYEGRTLFDGGLVDPIPIERSIADGNTKHVIVLTKEAGYRKSPFKQRWLAKSFYPQYEGLVNVLVNRSEIYNRTLEKVEQMEREGSAIVIRPSSKVVVGRMEKDPDKLEALYQLGYADAKSWGPKMKEWLFA</sequence>
<dbReference type="PROSITE" id="PS51635">
    <property type="entry name" value="PNPLA"/>
    <property type="match status" value="1"/>
</dbReference>
<proteinExistence type="predicted"/>
<dbReference type="SUPFAM" id="SSF52151">
    <property type="entry name" value="FabD/lysophospholipase-like"/>
    <property type="match status" value="1"/>
</dbReference>
<feature type="short sequence motif" description="GXGXXG" evidence="4">
    <location>
        <begin position="12"/>
        <end position="17"/>
    </location>
</feature>
<feature type="short sequence motif" description="DGA/G" evidence="4">
    <location>
        <begin position="162"/>
        <end position="164"/>
    </location>
</feature>
<dbReference type="PANTHER" id="PTHR14226">
    <property type="entry name" value="NEUROPATHY TARGET ESTERASE/SWISS CHEESE D.MELANOGASTER"/>
    <property type="match status" value="1"/>
</dbReference>
<dbReference type="Gene3D" id="3.40.1090.10">
    <property type="entry name" value="Cytosolic phospholipase A2 catalytic domain"/>
    <property type="match status" value="2"/>
</dbReference>
<feature type="short sequence motif" description="GXSXG" evidence="4">
    <location>
        <begin position="39"/>
        <end position="43"/>
    </location>
</feature>
<dbReference type="Pfam" id="PF01734">
    <property type="entry name" value="Patatin"/>
    <property type="match status" value="1"/>
</dbReference>
<evidence type="ECO:0000256" key="1">
    <source>
        <dbReference type="ARBA" id="ARBA00022801"/>
    </source>
</evidence>
<gene>
    <name evidence="6" type="ORF">ACFPOG_32695</name>
</gene>
<keyword evidence="7" id="KW-1185">Reference proteome</keyword>
<feature type="domain" description="PNPLA" evidence="5">
    <location>
        <begin position="8"/>
        <end position="175"/>
    </location>
</feature>
<evidence type="ECO:0000313" key="7">
    <source>
        <dbReference type="Proteomes" id="UP001596044"/>
    </source>
</evidence>
<evidence type="ECO:0000259" key="5">
    <source>
        <dbReference type="PROSITE" id="PS51635"/>
    </source>
</evidence>
<reference evidence="7" key="1">
    <citation type="journal article" date="2019" name="Int. J. Syst. Evol. Microbiol.">
        <title>The Global Catalogue of Microorganisms (GCM) 10K type strain sequencing project: providing services to taxonomists for standard genome sequencing and annotation.</title>
        <authorList>
            <consortium name="The Broad Institute Genomics Platform"/>
            <consortium name="The Broad Institute Genome Sequencing Center for Infectious Disease"/>
            <person name="Wu L."/>
            <person name="Ma J."/>
        </authorList>
    </citation>
    <scope>NUCLEOTIDE SEQUENCE [LARGE SCALE GENOMIC DNA]</scope>
    <source>
        <strain evidence="7">KACC 11904</strain>
    </source>
</reference>
<dbReference type="Proteomes" id="UP001596044">
    <property type="component" value="Unassembled WGS sequence"/>
</dbReference>